<evidence type="ECO:0000313" key="1">
    <source>
        <dbReference type="EMBL" id="CAG8981948.1"/>
    </source>
</evidence>
<dbReference type="AlphaFoldDB" id="A0A9N9LY16"/>
<organism evidence="1 2">
    <name type="scientific">Hymenoscyphus albidus</name>
    <dbReference type="NCBI Taxonomy" id="595503"/>
    <lineage>
        <taxon>Eukaryota</taxon>
        <taxon>Fungi</taxon>
        <taxon>Dikarya</taxon>
        <taxon>Ascomycota</taxon>
        <taxon>Pezizomycotina</taxon>
        <taxon>Leotiomycetes</taxon>
        <taxon>Helotiales</taxon>
        <taxon>Helotiaceae</taxon>
        <taxon>Hymenoscyphus</taxon>
    </lineage>
</organism>
<evidence type="ECO:0008006" key="3">
    <source>
        <dbReference type="Google" id="ProtNLM"/>
    </source>
</evidence>
<name>A0A9N9LY16_9HELO</name>
<evidence type="ECO:0000313" key="2">
    <source>
        <dbReference type="Proteomes" id="UP000701801"/>
    </source>
</evidence>
<dbReference type="EMBL" id="CAJVRM010000548">
    <property type="protein sequence ID" value="CAG8981948.1"/>
    <property type="molecule type" value="Genomic_DNA"/>
</dbReference>
<dbReference type="Proteomes" id="UP000701801">
    <property type="component" value="Unassembled WGS sequence"/>
</dbReference>
<sequence length="134" mass="14693">MAPLAQESNEREGGEKEWGFTARLWASSVVVFCAEGQLGFFLTDELDSRLSVSVGFRRCSPLSRGTYQRSTEKTPPQSTTVYKTMGLFLPTSIINYAITSGASLVNEKSCQNKDCTYNNPTNATKCEKCGADVI</sequence>
<gene>
    <name evidence="1" type="ORF">HYALB_00013569</name>
</gene>
<comment type="caution">
    <text evidence="1">The sequence shown here is derived from an EMBL/GenBank/DDBJ whole genome shotgun (WGS) entry which is preliminary data.</text>
</comment>
<keyword evidence="2" id="KW-1185">Reference proteome</keyword>
<proteinExistence type="predicted"/>
<protein>
    <recommendedName>
        <fullName evidence="3">RanBP2-type domain-containing protein</fullName>
    </recommendedName>
</protein>
<accession>A0A9N9LY16</accession>
<reference evidence="1" key="1">
    <citation type="submission" date="2021-07" db="EMBL/GenBank/DDBJ databases">
        <authorList>
            <person name="Durling M."/>
        </authorList>
    </citation>
    <scope>NUCLEOTIDE SEQUENCE</scope>
</reference>